<keyword evidence="3" id="KW-0804">Transcription</keyword>
<feature type="compositionally biased region" description="Basic and acidic residues" evidence="5">
    <location>
        <begin position="223"/>
        <end position="236"/>
    </location>
</feature>
<evidence type="ECO:0000256" key="3">
    <source>
        <dbReference type="ARBA" id="ARBA00023163"/>
    </source>
</evidence>
<feature type="domain" description="BHLH" evidence="6">
    <location>
        <begin position="331"/>
        <end position="380"/>
    </location>
</feature>
<dbReference type="SMART" id="SM00353">
    <property type="entry name" value="HLH"/>
    <property type="match status" value="1"/>
</dbReference>
<feature type="region of interest" description="Disordered" evidence="5">
    <location>
        <begin position="37"/>
        <end position="57"/>
    </location>
</feature>
<dbReference type="GO" id="GO:0005634">
    <property type="term" value="C:nucleus"/>
    <property type="evidence" value="ECO:0007669"/>
    <property type="project" value="UniProtKB-SubCell"/>
</dbReference>
<comment type="caution">
    <text evidence="7">The sequence shown here is derived from an EMBL/GenBank/DDBJ whole genome shotgun (WGS) entry which is preliminary data.</text>
</comment>
<gene>
    <name evidence="7" type="ORF">VNO78_18201</name>
</gene>
<feature type="region of interest" description="Disordered" evidence="5">
    <location>
        <begin position="74"/>
        <end position="153"/>
    </location>
</feature>
<dbReference type="AlphaFoldDB" id="A0AAN9XLM1"/>
<dbReference type="GO" id="GO:0003700">
    <property type="term" value="F:DNA-binding transcription factor activity"/>
    <property type="evidence" value="ECO:0007669"/>
    <property type="project" value="InterPro"/>
</dbReference>
<dbReference type="Gene3D" id="4.10.280.10">
    <property type="entry name" value="Helix-loop-helix DNA-binding domain"/>
    <property type="match status" value="1"/>
</dbReference>
<dbReference type="Pfam" id="PF00010">
    <property type="entry name" value="HLH"/>
    <property type="match status" value="1"/>
</dbReference>
<dbReference type="PROSITE" id="PS50888">
    <property type="entry name" value="BHLH"/>
    <property type="match status" value="1"/>
</dbReference>
<sequence>MLDSTRSGMTRTFSHVPSIYDNDFLELVWENGEVVVRGGSSNRSTNTNHDERIYEDAGITKTRLNPFDSLEAHFAPQRGDSDMSSSHQSCAQDSSQSSQNKNSSKLDEQFANLLRPVKDSKPNNSHCLPSSSPLKKQRSDSTQTPPATNTRNLGCECHHKTTKSNFYNFSIPAVFVKSTTHQGNSATQQTKHHSSLARVEEIEALKVEKSSQGFQNQTSLTVERSERPPPPVDEHSQAIGLHTSQAPLRSDQNPRSEPLRTKPKAYNNTDMCHEPLLASSSVCSLGASNDPNLSIRKHEDTDDSTYLSDNEGEPEDMVKQEREGSRVKRSRNAEVHNLSEQKRREKINKKMRTLKELIPNCNKVDKASMLDDAIDYLKTLKLQLQIMSMGNGLWPYMMLPAAAAHHMNGAHLPQLVGAGMGFRPPQLPIPPLSAITDNRLQMVGFPNQIAPISMPHAPFFPIIGNSATQPHLASTTVATANLAEHLANSASSLQISVPNNMNPLEHTTKQAPNQVSFQHHINSNPQLPLSFFHKSRGM</sequence>
<reference evidence="7 8" key="1">
    <citation type="submission" date="2024-01" db="EMBL/GenBank/DDBJ databases">
        <title>The genomes of 5 underutilized Papilionoideae crops provide insights into root nodulation and disease resistanc.</title>
        <authorList>
            <person name="Jiang F."/>
        </authorList>
    </citation>
    <scope>NUCLEOTIDE SEQUENCE [LARGE SCALE GENOMIC DNA]</scope>
    <source>
        <strain evidence="7">DUOXIRENSHENG_FW03</strain>
        <tissue evidence="7">Leaves</tissue>
    </source>
</reference>
<proteinExistence type="predicted"/>
<dbReference type="Proteomes" id="UP001386955">
    <property type="component" value="Unassembled WGS sequence"/>
</dbReference>
<feature type="compositionally biased region" description="Basic and acidic residues" evidence="5">
    <location>
        <begin position="316"/>
        <end position="343"/>
    </location>
</feature>
<organism evidence="7 8">
    <name type="scientific">Psophocarpus tetragonolobus</name>
    <name type="common">Winged bean</name>
    <name type="synonym">Dolichos tetragonolobus</name>
    <dbReference type="NCBI Taxonomy" id="3891"/>
    <lineage>
        <taxon>Eukaryota</taxon>
        <taxon>Viridiplantae</taxon>
        <taxon>Streptophyta</taxon>
        <taxon>Embryophyta</taxon>
        <taxon>Tracheophyta</taxon>
        <taxon>Spermatophyta</taxon>
        <taxon>Magnoliopsida</taxon>
        <taxon>eudicotyledons</taxon>
        <taxon>Gunneridae</taxon>
        <taxon>Pentapetalae</taxon>
        <taxon>rosids</taxon>
        <taxon>fabids</taxon>
        <taxon>Fabales</taxon>
        <taxon>Fabaceae</taxon>
        <taxon>Papilionoideae</taxon>
        <taxon>50 kb inversion clade</taxon>
        <taxon>NPAAA clade</taxon>
        <taxon>indigoferoid/millettioid clade</taxon>
        <taxon>Phaseoleae</taxon>
        <taxon>Psophocarpus</taxon>
    </lineage>
</organism>
<dbReference type="CDD" id="cd11445">
    <property type="entry name" value="bHLH_AtPIF_like"/>
    <property type="match status" value="1"/>
</dbReference>
<feature type="compositionally biased region" description="Polar residues" evidence="5">
    <location>
        <begin position="210"/>
        <end position="222"/>
    </location>
</feature>
<dbReference type="FunFam" id="4.10.280.10:FF:000004">
    <property type="entry name" value="Basic helix-loop-helix transcription factor"/>
    <property type="match status" value="1"/>
</dbReference>
<accession>A0AAN9XLM1</accession>
<evidence type="ECO:0000259" key="6">
    <source>
        <dbReference type="PROSITE" id="PS50888"/>
    </source>
</evidence>
<dbReference type="InterPro" id="IPR036638">
    <property type="entry name" value="HLH_DNA-bd_sf"/>
</dbReference>
<feature type="compositionally biased region" description="Low complexity" evidence="5">
    <location>
        <begin position="84"/>
        <end position="103"/>
    </location>
</feature>
<dbReference type="InterPro" id="IPR011598">
    <property type="entry name" value="bHLH_dom"/>
</dbReference>
<dbReference type="SUPFAM" id="SSF47459">
    <property type="entry name" value="HLH, helix-loop-helix DNA-binding domain"/>
    <property type="match status" value="1"/>
</dbReference>
<feature type="compositionally biased region" description="Polar residues" evidence="5">
    <location>
        <begin position="242"/>
        <end position="251"/>
    </location>
</feature>
<dbReference type="GO" id="GO:0010017">
    <property type="term" value="P:red or far-red light signaling pathway"/>
    <property type="evidence" value="ECO:0007669"/>
    <property type="project" value="UniProtKB-ARBA"/>
</dbReference>
<dbReference type="InterPro" id="IPR044273">
    <property type="entry name" value="PIF3-like"/>
</dbReference>
<evidence type="ECO:0000313" key="7">
    <source>
        <dbReference type="EMBL" id="KAK7397035.1"/>
    </source>
</evidence>
<dbReference type="PANTHER" id="PTHR46807">
    <property type="entry name" value="TRANSCRIPTION FACTOR PIF3"/>
    <property type="match status" value="1"/>
</dbReference>
<evidence type="ECO:0000256" key="1">
    <source>
        <dbReference type="ARBA" id="ARBA00004123"/>
    </source>
</evidence>
<comment type="subcellular location">
    <subcellularLocation>
        <location evidence="1">Nucleus</location>
    </subcellularLocation>
</comment>
<keyword evidence="8" id="KW-1185">Reference proteome</keyword>
<name>A0AAN9XLM1_PSOTE</name>
<dbReference type="GO" id="GO:0046983">
    <property type="term" value="F:protein dimerization activity"/>
    <property type="evidence" value="ECO:0007669"/>
    <property type="project" value="InterPro"/>
</dbReference>
<evidence type="ECO:0000256" key="5">
    <source>
        <dbReference type="SAM" id="MobiDB-lite"/>
    </source>
</evidence>
<keyword evidence="4" id="KW-0539">Nucleus</keyword>
<feature type="region of interest" description="Disordered" evidence="5">
    <location>
        <begin position="288"/>
        <end position="344"/>
    </location>
</feature>
<evidence type="ECO:0000256" key="4">
    <source>
        <dbReference type="ARBA" id="ARBA00023242"/>
    </source>
</evidence>
<evidence type="ECO:0000313" key="8">
    <source>
        <dbReference type="Proteomes" id="UP001386955"/>
    </source>
</evidence>
<evidence type="ECO:0000256" key="2">
    <source>
        <dbReference type="ARBA" id="ARBA00023015"/>
    </source>
</evidence>
<dbReference type="EMBL" id="JAYMYS010000004">
    <property type="protein sequence ID" value="KAK7397035.1"/>
    <property type="molecule type" value="Genomic_DNA"/>
</dbReference>
<feature type="region of interest" description="Disordered" evidence="5">
    <location>
        <begin position="207"/>
        <end position="268"/>
    </location>
</feature>
<dbReference type="InterPro" id="IPR047265">
    <property type="entry name" value="PIF1-like_bHLH"/>
</dbReference>
<keyword evidence="2" id="KW-0805">Transcription regulation</keyword>
<dbReference type="PANTHER" id="PTHR46807:SF5">
    <property type="entry name" value="HELIX LOOP HELIX DNA-BINDING DOMAIN PROTEIN"/>
    <property type="match status" value="1"/>
</dbReference>
<protein>
    <recommendedName>
        <fullName evidence="6">BHLH domain-containing protein</fullName>
    </recommendedName>
</protein>
<feature type="compositionally biased region" description="Polar residues" evidence="5">
    <location>
        <begin position="122"/>
        <end position="152"/>
    </location>
</feature>